<comment type="caution">
    <text evidence="2">The sequence shown here is derived from an EMBL/GenBank/DDBJ whole genome shotgun (WGS) entry which is preliminary data.</text>
</comment>
<reference evidence="2 3" key="2">
    <citation type="journal article" date="2018" name="New Phytol.">
        <title>High intraspecific genome diversity in the model arbuscular mycorrhizal symbiont Rhizophagus irregularis.</title>
        <authorList>
            <person name="Chen E.C.H."/>
            <person name="Morin E."/>
            <person name="Beaudet D."/>
            <person name="Noel J."/>
            <person name="Yildirir G."/>
            <person name="Ndikumana S."/>
            <person name="Charron P."/>
            <person name="St-Onge C."/>
            <person name="Giorgi J."/>
            <person name="Kruger M."/>
            <person name="Marton T."/>
            <person name="Ropars J."/>
            <person name="Grigoriev I.V."/>
            <person name="Hainaut M."/>
            <person name="Henrissat B."/>
            <person name="Roux C."/>
            <person name="Martin F."/>
            <person name="Corradi N."/>
        </authorList>
    </citation>
    <scope>NUCLEOTIDE SEQUENCE [LARGE SCALE GENOMIC DNA]</scope>
    <source>
        <strain evidence="2 3">DAOM 197198</strain>
    </source>
</reference>
<keyword evidence="1" id="KW-1133">Transmembrane helix</keyword>
<evidence type="ECO:0000313" key="2">
    <source>
        <dbReference type="EMBL" id="POG73621.1"/>
    </source>
</evidence>
<keyword evidence="3" id="KW-1185">Reference proteome</keyword>
<dbReference type="EMBL" id="AUPC02000081">
    <property type="protein sequence ID" value="POG73621.1"/>
    <property type="molecule type" value="Genomic_DNA"/>
</dbReference>
<dbReference type="Proteomes" id="UP000018888">
    <property type="component" value="Unassembled WGS sequence"/>
</dbReference>
<dbReference type="AlphaFoldDB" id="A0A2P4Q7K0"/>
<keyword evidence="1" id="KW-0812">Transmembrane</keyword>
<accession>A0A2P4Q7K0</accession>
<protein>
    <submittedName>
        <fullName evidence="2">Uncharacterized protein</fullName>
    </submittedName>
</protein>
<gene>
    <name evidence="2" type="ORF">GLOIN_2v1583477</name>
</gene>
<keyword evidence="1" id="KW-0472">Membrane</keyword>
<organism evidence="2 3">
    <name type="scientific">Rhizophagus irregularis (strain DAOM 181602 / DAOM 197198 / MUCL 43194)</name>
    <name type="common">Arbuscular mycorrhizal fungus</name>
    <name type="synonym">Glomus intraradices</name>
    <dbReference type="NCBI Taxonomy" id="747089"/>
    <lineage>
        <taxon>Eukaryota</taxon>
        <taxon>Fungi</taxon>
        <taxon>Fungi incertae sedis</taxon>
        <taxon>Mucoromycota</taxon>
        <taxon>Glomeromycotina</taxon>
        <taxon>Glomeromycetes</taxon>
        <taxon>Glomerales</taxon>
        <taxon>Glomeraceae</taxon>
        <taxon>Rhizophagus</taxon>
    </lineage>
</organism>
<name>A0A2P4Q7K0_RHIID</name>
<sequence length="55" mass="6675">MNRLKMYINYNFIGSLCWMITTLFTLQIFLFFFKFSFIVIVVVNPFFCRSDNTTQ</sequence>
<evidence type="ECO:0000313" key="3">
    <source>
        <dbReference type="Proteomes" id="UP000018888"/>
    </source>
</evidence>
<proteinExistence type="predicted"/>
<evidence type="ECO:0000256" key="1">
    <source>
        <dbReference type="SAM" id="Phobius"/>
    </source>
</evidence>
<reference evidence="2 3" key="1">
    <citation type="journal article" date="2013" name="Proc. Natl. Acad. Sci. U.S.A.">
        <title>Genome of an arbuscular mycorrhizal fungus provides insight into the oldest plant symbiosis.</title>
        <authorList>
            <person name="Tisserant E."/>
            <person name="Malbreil M."/>
            <person name="Kuo A."/>
            <person name="Kohler A."/>
            <person name="Symeonidi A."/>
            <person name="Balestrini R."/>
            <person name="Charron P."/>
            <person name="Duensing N."/>
            <person name="Frei Dit Frey N."/>
            <person name="Gianinazzi-Pearson V."/>
            <person name="Gilbert L.B."/>
            <person name="Handa Y."/>
            <person name="Herr J.R."/>
            <person name="Hijri M."/>
            <person name="Koul R."/>
            <person name="Kawaguchi M."/>
            <person name="Krajinski F."/>
            <person name="Lammers P.J."/>
            <person name="Masclaux F.G."/>
            <person name="Murat C."/>
            <person name="Morin E."/>
            <person name="Ndikumana S."/>
            <person name="Pagni M."/>
            <person name="Petitpierre D."/>
            <person name="Requena N."/>
            <person name="Rosikiewicz P."/>
            <person name="Riley R."/>
            <person name="Saito K."/>
            <person name="San Clemente H."/>
            <person name="Shapiro H."/>
            <person name="van Tuinen D."/>
            <person name="Becard G."/>
            <person name="Bonfante P."/>
            <person name="Paszkowski U."/>
            <person name="Shachar-Hill Y.Y."/>
            <person name="Tuskan G.A."/>
            <person name="Young P.W."/>
            <person name="Sanders I.R."/>
            <person name="Henrissat B."/>
            <person name="Rensing S.A."/>
            <person name="Grigoriev I.V."/>
            <person name="Corradi N."/>
            <person name="Roux C."/>
            <person name="Martin F."/>
        </authorList>
    </citation>
    <scope>NUCLEOTIDE SEQUENCE [LARGE SCALE GENOMIC DNA]</scope>
    <source>
        <strain evidence="2 3">DAOM 197198</strain>
    </source>
</reference>
<feature type="transmembrane region" description="Helical" evidence="1">
    <location>
        <begin position="12"/>
        <end position="43"/>
    </location>
</feature>